<keyword evidence="1" id="KW-0472">Membrane</keyword>
<feature type="transmembrane region" description="Helical" evidence="1">
    <location>
        <begin position="157"/>
        <end position="178"/>
    </location>
</feature>
<evidence type="ECO:0000313" key="3">
    <source>
        <dbReference type="Proteomes" id="UP000725002"/>
    </source>
</evidence>
<organism evidence="2 3">
    <name type="scientific">Candidatus Cryptobacteroides avicola</name>
    <dbReference type="NCBI Taxonomy" id="2840757"/>
    <lineage>
        <taxon>Bacteria</taxon>
        <taxon>Pseudomonadati</taxon>
        <taxon>Bacteroidota</taxon>
        <taxon>Bacteroidia</taxon>
        <taxon>Bacteroidales</taxon>
        <taxon>Candidatus Cryptobacteroides</taxon>
    </lineage>
</organism>
<dbReference type="AlphaFoldDB" id="A0A940III5"/>
<reference evidence="2" key="2">
    <citation type="journal article" date="2021" name="PeerJ">
        <title>Extensive microbial diversity within the chicken gut microbiome revealed by metagenomics and culture.</title>
        <authorList>
            <person name="Gilroy R."/>
            <person name="Ravi A."/>
            <person name="Getino M."/>
            <person name="Pursley I."/>
            <person name="Horton D.L."/>
            <person name="Alikhan N.F."/>
            <person name="Baker D."/>
            <person name="Gharbi K."/>
            <person name="Hall N."/>
            <person name="Watson M."/>
            <person name="Adriaenssens E.M."/>
            <person name="Foster-Nyarko E."/>
            <person name="Jarju S."/>
            <person name="Secka A."/>
            <person name="Antonio M."/>
            <person name="Oren A."/>
            <person name="Chaudhuri R.R."/>
            <person name="La Ragione R."/>
            <person name="Hildebrand F."/>
            <person name="Pallen M.J."/>
        </authorList>
    </citation>
    <scope>NUCLEOTIDE SEQUENCE</scope>
    <source>
        <strain evidence="2">G3-8215</strain>
    </source>
</reference>
<keyword evidence="1" id="KW-1133">Transmembrane helix</keyword>
<proteinExistence type="predicted"/>
<comment type="caution">
    <text evidence="2">The sequence shown here is derived from an EMBL/GenBank/DDBJ whole genome shotgun (WGS) entry which is preliminary data.</text>
</comment>
<evidence type="ECO:0000313" key="2">
    <source>
        <dbReference type="EMBL" id="MBO8483864.1"/>
    </source>
</evidence>
<sequence length="197" mass="21720">MQDGKIFDSEELEQMRLQYASLKEDLEKQKIINGKMMESVFRKNIGILDTDRKIGIAGGLVAVPLVFAVCIIQGLDMWIAVVLGAVFLAQTVAYLILYRRLGPVGNGQENVLDTAVGIRKFRKGYIAINTALWVLVLAVFVVMGVVIYHAWSTPVKGLAAVGILCVITLMALFAEYLYGRRVLKACDGIIQRLEEGA</sequence>
<feature type="transmembrane region" description="Helical" evidence="1">
    <location>
        <begin position="78"/>
        <end position="97"/>
    </location>
</feature>
<name>A0A940III5_9BACT</name>
<evidence type="ECO:0000256" key="1">
    <source>
        <dbReference type="SAM" id="Phobius"/>
    </source>
</evidence>
<reference evidence="2" key="1">
    <citation type="submission" date="2020-10" db="EMBL/GenBank/DDBJ databases">
        <authorList>
            <person name="Gilroy R."/>
        </authorList>
    </citation>
    <scope>NUCLEOTIDE SEQUENCE</scope>
    <source>
        <strain evidence="2">G3-8215</strain>
    </source>
</reference>
<keyword evidence="1" id="KW-0812">Transmembrane</keyword>
<feature type="transmembrane region" description="Helical" evidence="1">
    <location>
        <begin position="54"/>
        <end position="72"/>
    </location>
</feature>
<dbReference type="Proteomes" id="UP000725002">
    <property type="component" value="Unassembled WGS sequence"/>
</dbReference>
<accession>A0A940III5</accession>
<dbReference type="EMBL" id="JADILV010000047">
    <property type="protein sequence ID" value="MBO8483864.1"/>
    <property type="molecule type" value="Genomic_DNA"/>
</dbReference>
<protein>
    <submittedName>
        <fullName evidence="2">Uncharacterized protein</fullName>
    </submittedName>
</protein>
<feature type="transmembrane region" description="Helical" evidence="1">
    <location>
        <begin position="126"/>
        <end position="151"/>
    </location>
</feature>
<gene>
    <name evidence="2" type="ORF">IAB75_07105</name>
</gene>